<evidence type="ECO:0000313" key="5">
    <source>
        <dbReference type="EMBL" id="KAJ4970182.1"/>
    </source>
</evidence>
<dbReference type="Pfam" id="PF03741">
    <property type="entry name" value="TerC"/>
    <property type="match status" value="1"/>
</dbReference>
<comment type="subcellular location">
    <subcellularLocation>
        <location evidence="1">Membrane</location>
        <topology evidence="1">Multi-pass membrane protein</topology>
    </subcellularLocation>
</comment>
<evidence type="ECO:0000256" key="4">
    <source>
        <dbReference type="ARBA" id="ARBA00023136"/>
    </source>
</evidence>
<sequence length="113" mass="12573">MLSCTVLQWMTVGQGINRGLYLWINLASNNKMLIQFEPLFLCADYDGARFITIQDGVWKIDSIPAVLGVTRDPFIVLTSNLFAILGLRSLYVLISQSMSELELFAGDSSSFST</sequence>
<evidence type="ECO:0000256" key="1">
    <source>
        <dbReference type="ARBA" id="ARBA00004141"/>
    </source>
</evidence>
<dbReference type="PANTHER" id="PTHR30238:SF0">
    <property type="entry name" value="THYLAKOID MEMBRANE PROTEIN TERC, CHLOROPLASTIC"/>
    <property type="match status" value="1"/>
</dbReference>
<comment type="caution">
    <text evidence="5">The sequence shown here is derived from an EMBL/GenBank/DDBJ whole genome shotgun (WGS) entry which is preliminary data.</text>
</comment>
<evidence type="ECO:0000256" key="2">
    <source>
        <dbReference type="ARBA" id="ARBA00022692"/>
    </source>
</evidence>
<keyword evidence="4" id="KW-0472">Membrane</keyword>
<evidence type="ECO:0000313" key="6">
    <source>
        <dbReference type="Proteomes" id="UP001141806"/>
    </source>
</evidence>
<dbReference type="GO" id="GO:0016020">
    <property type="term" value="C:membrane"/>
    <property type="evidence" value="ECO:0007669"/>
    <property type="project" value="UniProtKB-SubCell"/>
</dbReference>
<dbReference type="OrthoDB" id="417520at2759"/>
<dbReference type="PANTHER" id="PTHR30238">
    <property type="entry name" value="MEMBRANE BOUND PREDICTED REDOX MODULATOR"/>
    <property type="match status" value="1"/>
</dbReference>
<dbReference type="EMBL" id="JAMYWD010000005">
    <property type="protein sequence ID" value="KAJ4970182.1"/>
    <property type="molecule type" value="Genomic_DNA"/>
</dbReference>
<accession>A0A9Q0QSG1</accession>
<reference evidence="5" key="1">
    <citation type="journal article" date="2023" name="Plant J.">
        <title>The genome of the king protea, Protea cynaroides.</title>
        <authorList>
            <person name="Chang J."/>
            <person name="Duong T.A."/>
            <person name="Schoeman C."/>
            <person name="Ma X."/>
            <person name="Roodt D."/>
            <person name="Barker N."/>
            <person name="Li Z."/>
            <person name="Van de Peer Y."/>
            <person name="Mizrachi E."/>
        </authorList>
    </citation>
    <scope>NUCLEOTIDE SEQUENCE</scope>
    <source>
        <tissue evidence="5">Young leaves</tissue>
    </source>
</reference>
<evidence type="ECO:0000256" key="3">
    <source>
        <dbReference type="ARBA" id="ARBA00022989"/>
    </source>
</evidence>
<dbReference type="Proteomes" id="UP001141806">
    <property type="component" value="Unassembled WGS sequence"/>
</dbReference>
<organism evidence="5 6">
    <name type="scientific">Protea cynaroides</name>
    <dbReference type="NCBI Taxonomy" id="273540"/>
    <lineage>
        <taxon>Eukaryota</taxon>
        <taxon>Viridiplantae</taxon>
        <taxon>Streptophyta</taxon>
        <taxon>Embryophyta</taxon>
        <taxon>Tracheophyta</taxon>
        <taxon>Spermatophyta</taxon>
        <taxon>Magnoliopsida</taxon>
        <taxon>Proteales</taxon>
        <taxon>Proteaceae</taxon>
        <taxon>Protea</taxon>
    </lineage>
</organism>
<proteinExistence type="predicted"/>
<dbReference type="AlphaFoldDB" id="A0A9Q0QSG1"/>
<dbReference type="InterPro" id="IPR005496">
    <property type="entry name" value="Integral_membrane_TerC"/>
</dbReference>
<keyword evidence="3" id="KW-1133">Transmembrane helix</keyword>
<keyword evidence="2" id="KW-0812">Transmembrane</keyword>
<gene>
    <name evidence="5" type="ORF">NE237_003281</name>
</gene>
<name>A0A9Q0QSG1_9MAGN</name>
<protein>
    <submittedName>
        <fullName evidence="5">Uncharacterized protein</fullName>
    </submittedName>
</protein>
<keyword evidence="6" id="KW-1185">Reference proteome</keyword>